<evidence type="ECO:0000313" key="6">
    <source>
        <dbReference type="Proteomes" id="UP000094526"/>
    </source>
</evidence>
<evidence type="ECO:0000313" key="5">
    <source>
        <dbReference type="EMBL" id="OCT50094.1"/>
    </source>
</evidence>
<keyword evidence="6" id="KW-1185">Reference proteome</keyword>
<dbReference type="PANTHER" id="PTHR46044">
    <property type="entry name" value="NITRILASE"/>
    <property type="match status" value="1"/>
</dbReference>
<feature type="compositionally biased region" description="Basic and acidic residues" evidence="3">
    <location>
        <begin position="314"/>
        <end position="324"/>
    </location>
</feature>
<dbReference type="EMBL" id="LGRB01000010">
    <property type="protein sequence ID" value="OCT50094.1"/>
    <property type="molecule type" value="Genomic_DNA"/>
</dbReference>
<protein>
    <submittedName>
        <fullName evidence="5">Nitrilase</fullName>
    </submittedName>
</protein>
<feature type="compositionally biased region" description="Polar residues" evidence="3">
    <location>
        <begin position="289"/>
        <end position="298"/>
    </location>
</feature>
<proteinExistence type="inferred from homology"/>
<dbReference type="Pfam" id="PF00795">
    <property type="entry name" value="CN_hydrolase"/>
    <property type="match status" value="1"/>
</dbReference>
<evidence type="ECO:0000256" key="1">
    <source>
        <dbReference type="ARBA" id="ARBA00008129"/>
    </source>
</evidence>
<dbReference type="PANTHER" id="PTHR46044:SF1">
    <property type="entry name" value="CN HYDROLASE DOMAIN-CONTAINING PROTEIN"/>
    <property type="match status" value="1"/>
</dbReference>
<dbReference type="OrthoDB" id="10250282at2759"/>
<reference evidence="6" key="1">
    <citation type="submission" date="2015-07" db="EMBL/GenBank/DDBJ databases">
        <authorList>
            <person name="Teixeira M.M."/>
            <person name="Souza R.C."/>
            <person name="Almeida L.G."/>
            <person name="Vicente V.A."/>
            <person name="de Hoog S."/>
            <person name="Bocca A.L."/>
            <person name="de Almeida S.R."/>
            <person name="Vasconcelos A.T."/>
            <person name="Felipe M.S."/>
        </authorList>
    </citation>
    <scope>NUCLEOTIDE SEQUENCE [LARGE SCALE GENOMIC DNA]</scope>
    <source>
        <strain evidence="6">KSF</strain>
    </source>
</reference>
<dbReference type="SUPFAM" id="SSF56317">
    <property type="entry name" value="Carbon-nitrogen hydrolase"/>
    <property type="match status" value="1"/>
</dbReference>
<dbReference type="AlphaFoldDB" id="A0A1C1CNK6"/>
<feature type="region of interest" description="Disordered" evidence="3">
    <location>
        <begin position="266"/>
        <end position="302"/>
    </location>
</feature>
<feature type="region of interest" description="Disordered" evidence="3">
    <location>
        <begin position="314"/>
        <end position="363"/>
    </location>
</feature>
<accession>A0A1C1CNK6</accession>
<feature type="compositionally biased region" description="Basic and acidic residues" evidence="3">
    <location>
        <begin position="335"/>
        <end position="345"/>
    </location>
</feature>
<dbReference type="VEuPathDB" id="FungiDB:CLCR_07205"/>
<feature type="compositionally biased region" description="Low complexity" evidence="3">
    <location>
        <begin position="266"/>
        <end position="276"/>
    </location>
</feature>
<comment type="caution">
    <text evidence="5">The sequence shown here is derived from an EMBL/GenBank/DDBJ whole genome shotgun (WGS) entry which is preliminary data.</text>
</comment>
<sequence>MPQLLRIGISQSHTLSSLQETLFALKEATQRAAQQGISILLFPEAYLGGYPRTCNFGAAVGGRTDWGRDQFLAYTKGAVDLGDTPQGAEQDWIDRQLPVNKETGRRGDGTREFLEDVARETGVFIVTGLIEKAGGSLYCTAVYVDPKRGIIGKRRKVMPTASERLVWAQGSPSTLKAVATTIKGVRVVMGCAICWENFMPLLRYSLYSQGVNLWLAPTADGRDTWEPLMRTIAAEGRCFVLSTNQCIKRKDLPTWITGDPKEWLASQSQSQSLSAARTSGPTTKPEGSPLTNGTSLDQHASGFGRRLSITRTEENHSIAWRGKDTASPAAIEEGEEHKDAEDSKSARSASAHPPPIQQSDGEEFLSRGGACIVDPMGKTLVGPAWEQQDALLWRDVDFEDCERGHLDFDVTGHYSRPDAFHLTVEGLDLVPPP</sequence>
<dbReference type="PROSITE" id="PS00920">
    <property type="entry name" value="NITRIL_CHT_1"/>
    <property type="match status" value="1"/>
</dbReference>
<evidence type="ECO:0000256" key="3">
    <source>
        <dbReference type="SAM" id="MobiDB-lite"/>
    </source>
</evidence>
<dbReference type="eggNOG" id="KOG0805">
    <property type="taxonomic scope" value="Eukaryota"/>
</dbReference>
<organism evidence="5 6">
    <name type="scientific">Cladophialophora carrionii</name>
    <dbReference type="NCBI Taxonomy" id="86049"/>
    <lineage>
        <taxon>Eukaryota</taxon>
        <taxon>Fungi</taxon>
        <taxon>Dikarya</taxon>
        <taxon>Ascomycota</taxon>
        <taxon>Pezizomycotina</taxon>
        <taxon>Eurotiomycetes</taxon>
        <taxon>Chaetothyriomycetidae</taxon>
        <taxon>Chaetothyriales</taxon>
        <taxon>Herpotrichiellaceae</taxon>
        <taxon>Cladophialophora</taxon>
    </lineage>
</organism>
<dbReference type="Gene3D" id="3.60.110.10">
    <property type="entry name" value="Carbon-nitrogen hydrolase"/>
    <property type="match status" value="1"/>
</dbReference>
<evidence type="ECO:0000259" key="4">
    <source>
        <dbReference type="PROSITE" id="PS50263"/>
    </source>
</evidence>
<feature type="active site" description="Proton acceptor" evidence="2">
    <location>
        <position position="44"/>
    </location>
</feature>
<dbReference type="InterPro" id="IPR000132">
    <property type="entry name" value="Nitrilase/CN_hydratase_CS"/>
</dbReference>
<dbReference type="InterPro" id="IPR003010">
    <property type="entry name" value="C-N_Hydrolase"/>
</dbReference>
<dbReference type="GO" id="GO:0016836">
    <property type="term" value="F:hydro-lyase activity"/>
    <property type="evidence" value="ECO:0007669"/>
    <property type="project" value="UniProtKB-ARBA"/>
</dbReference>
<dbReference type="VEuPathDB" id="FungiDB:G647_09006"/>
<dbReference type="InterPro" id="IPR044149">
    <property type="entry name" value="Nitrilases_CHs"/>
</dbReference>
<dbReference type="GO" id="GO:0000257">
    <property type="term" value="F:nitrilase activity"/>
    <property type="evidence" value="ECO:0007669"/>
    <property type="project" value="UniProtKB-ARBA"/>
</dbReference>
<gene>
    <name evidence="5" type="ORF">CLCR_07205</name>
</gene>
<feature type="domain" description="CN hydrolase" evidence="4">
    <location>
        <begin position="5"/>
        <end position="280"/>
    </location>
</feature>
<comment type="similarity">
    <text evidence="1">Belongs to the carbon-nitrogen hydrolase superfamily. Nitrilase family.</text>
</comment>
<dbReference type="Proteomes" id="UP000094526">
    <property type="component" value="Unassembled WGS sequence"/>
</dbReference>
<dbReference type="PROSITE" id="PS50263">
    <property type="entry name" value="CN_HYDROLASE"/>
    <property type="match status" value="1"/>
</dbReference>
<name>A0A1C1CNK6_9EURO</name>
<dbReference type="InterPro" id="IPR036526">
    <property type="entry name" value="C-N_Hydrolase_sf"/>
</dbReference>
<dbReference type="STRING" id="86049.A0A1C1CNK6"/>
<evidence type="ECO:0000256" key="2">
    <source>
        <dbReference type="PROSITE-ProRule" id="PRU10139"/>
    </source>
</evidence>